<accession>A0A1X7NU55</accession>
<dbReference type="Pfam" id="PF10702">
    <property type="entry name" value="DUF2507"/>
    <property type="match status" value="1"/>
</dbReference>
<protein>
    <recommendedName>
        <fullName evidence="3">DUF2507 domain-containing protein</fullName>
    </recommendedName>
</protein>
<proteinExistence type="predicted"/>
<gene>
    <name evidence="1" type="ORF">SAMN04488700_2423</name>
</gene>
<evidence type="ECO:0008006" key="3">
    <source>
        <dbReference type="Google" id="ProtNLM"/>
    </source>
</evidence>
<dbReference type="Gene3D" id="3.30.1380.20">
    <property type="entry name" value="Trafficking protein particle complex subunit 3"/>
    <property type="match status" value="1"/>
</dbReference>
<dbReference type="OrthoDB" id="2965348at2"/>
<evidence type="ECO:0000313" key="2">
    <source>
        <dbReference type="Proteomes" id="UP000193435"/>
    </source>
</evidence>
<dbReference type="AlphaFoldDB" id="A0A1X7NU55"/>
<dbReference type="InterPro" id="IPR019642">
    <property type="entry name" value="DUF2507"/>
</dbReference>
<dbReference type="InterPro" id="IPR024096">
    <property type="entry name" value="NO_sig/Golgi_transp_ligand-bd"/>
</dbReference>
<dbReference type="SUPFAM" id="SSF111126">
    <property type="entry name" value="Ligand-binding domain in the NO signalling and Golgi transport"/>
    <property type="match status" value="1"/>
</dbReference>
<dbReference type="Proteomes" id="UP000193435">
    <property type="component" value="Unassembled WGS sequence"/>
</dbReference>
<evidence type="ECO:0000313" key="1">
    <source>
        <dbReference type="EMBL" id="SMH40802.1"/>
    </source>
</evidence>
<reference evidence="1 2" key="1">
    <citation type="submission" date="2017-04" db="EMBL/GenBank/DDBJ databases">
        <authorList>
            <person name="Afonso C.L."/>
            <person name="Miller P.J."/>
            <person name="Scott M.A."/>
            <person name="Spackman E."/>
            <person name="Goraichik I."/>
            <person name="Dimitrov K.M."/>
            <person name="Suarez D.L."/>
            <person name="Swayne D.E."/>
        </authorList>
    </citation>
    <scope>NUCLEOTIDE SEQUENCE [LARGE SCALE GENOMIC DNA]</scope>
    <source>
        <strain evidence="1 2">LMG26642</strain>
    </source>
</reference>
<sequence length="168" mass="19453">MTKQKTTIDLNIFEENSPLLGQTLLRDVLIPNLLGNETNEILYWAGKELARQYPLSCIEDTILFFEKASFGTLVLSKHSDHNIIYRLIGAHVEKRIKNVESVSFNLEAGFLAEQIQQQEMKYTEAFFEIDTRKRTVTITLKQDTKDLEPIEQANPFFTLTRKDDLLDK</sequence>
<dbReference type="STRING" id="1073423.SAMN04488700_2423"/>
<dbReference type="RefSeq" id="WP_085560433.1">
    <property type="nucleotide sequence ID" value="NZ_FOAH01000015.1"/>
</dbReference>
<keyword evidence="2" id="KW-1185">Reference proteome</keyword>
<name>A0A1X7NU55_9LACT</name>
<organism evidence="1 2">
    <name type="scientific">Carnobacterium iners</name>
    <dbReference type="NCBI Taxonomy" id="1073423"/>
    <lineage>
        <taxon>Bacteria</taxon>
        <taxon>Bacillati</taxon>
        <taxon>Bacillota</taxon>
        <taxon>Bacilli</taxon>
        <taxon>Lactobacillales</taxon>
        <taxon>Carnobacteriaceae</taxon>
        <taxon>Carnobacterium</taxon>
    </lineage>
</organism>
<dbReference type="EMBL" id="FXBJ01000002">
    <property type="protein sequence ID" value="SMH40802.1"/>
    <property type="molecule type" value="Genomic_DNA"/>
</dbReference>